<sequence>MVVAEGVETPLQLTRLREVGCHRAQGYLFGRPRPAALIEAERAGA</sequence>
<dbReference type="InterPro" id="IPR050706">
    <property type="entry name" value="Cyclic-di-GMP_PDE-like"/>
</dbReference>
<feature type="domain" description="EAL" evidence="1">
    <location>
        <begin position="1"/>
        <end position="45"/>
    </location>
</feature>
<evidence type="ECO:0000259" key="1">
    <source>
        <dbReference type="PROSITE" id="PS50883"/>
    </source>
</evidence>
<dbReference type="Gene3D" id="3.20.20.450">
    <property type="entry name" value="EAL domain"/>
    <property type="match status" value="1"/>
</dbReference>
<proteinExistence type="predicted"/>
<organism evidence="2">
    <name type="scientific">freshwater metagenome</name>
    <dbReference type="NCBI Taxonomy" id="449393"/>
    <lineage>
        <taxon>unclassified sequences</taxon>
        <taxon>metagenomes</taxon>
        <taxon>ecological metagenomes</taxon>
    </lineage>
</organism>
<dbReference type="SUPFAM" id="SSF141868">
    <property type="entry name" value="EAL domain-like"/>
    <property type="match status" value="1"/>
</dbReference>
<accession>A0A6J7EIF4</accession>
<dbReference type="PANTHER" id="PTHR33121">
    <property type="entry name" value="CYCLIC DI-GMP PHOSPHODIESTERASE PDEF"/>
    <property type="match status" value="1"/>
</dbReference>
<gene>
    <name evidence="2" type="ORF">UFOPK3376_01522</name>
</gene>
<dbReference type="PROSITE" id="PS50883">
    <property type="entry name" value="EAL"/>
    <property type="match status" value="1"/>
</dbReference>
<dbReference type="PANTHER" id="PTHR33121:SF70">
    <property type="entry name" value="SIGNALING PROTEIN YKOW"/>
    <property type="match status" value="1"/>
</dbReference>
<dbReference type="EMBL" id="CAFBLP010000035">
    <property type="protein sequence ID" value="CAB4880924.1"/>
    <property type="molecule type" value="Genomic_DNA"/>
</dbReference>
<dbReference type="AlphaFoldDB" id="A0A6J7EIF4"/>
<name>A0A6J7EIF4_9ZZZZ</name>
<evidence type="ECO:0000313" key="2">
    <source>
        <dbReference type="EMBL" id="CAB4880924.1"/>
    </source>
</evidence>
<dbReference type="GO" id="GO:0071111">
    <property type="term" value="F:cyclic-guanylate-specific phosphodiesterase activity"/>
    <property type="evidence" value="ECO:0007669"/>
    <property type="project" value="InterPro"/>
</dbReference>
<dbReference type="InterPro" id="IPR001633">
    <property type="entry name" value="EAL_dom"/>
</dbReference>
<dbReference type="InterPro" id="IPR035919">
    <property type="entry name" value="EAL_sf"/>
</dbReference>
<protein>
    <submittedName>
        <fullName evidence="2">Unannotated protein</fullName>
    </submittedName>
</protein>
<reference evidence="2" key="1">
    <citation type="submission" date="2020-05" db="EMBL/GenBank/DDBJ databases">
        <authorList>
            <person name="Chiriac C."/>
            <person name="Salcher M."/>
            <person name="Ghai R."/>
            <person name="Kavagutti S V."/>
        </authorList>
    </citation>
    <scope>NUCLEOTIDE SEQUENCE</scope>
</reference>
<dbReference type="Pfam" id="PF00563">
    <property type="entry name" value="EAL"/>
    <property type="match status" value="1"/>
</dbReference>